<reference evidence="1 2" key="1">
    <citation type="submission" date="2017-04" db="EMBL/GenBank/DDBJ databases">
        <title>Genome sequencing of [Candida] sorbophila.</title>
        <authorList>
            <person name="Ahn J.O."/>
        </authorList>
    </citation>
    <scope>NUCLEOTIDE SEQUENCE [LARGE SCALE GENOMIC DNA]</scope>
    <source>
        <strain evidence="1 2">DS02</strain>
    </source>
</reference>
<evidence type="ECO:0000313" key="2">
    <source>
        <dbReference type="Proteomes" id="UP000238350"/>
    </source>
</evidence>
<name>A0A2T0FI24_9ASCO</name>
<comment type="caution">
    <text evidence="1">The sequence shown here is derived from an EMBL/GenBank/DDBJ whole genome shotgun (WGS) entry which is preliminary data.</text>
</comment>
<dbReference type="Proteomes" id="UP000238350">
    <property type="component" value="Unassembled WGS sequence"/>
</dbReference>
<keyword evidence="2" id="KW-1185">Reference proteome</keyword>
<dbReference type="EMBL" id="NDIQ01000021">
    <property type="protein sequence ID" value="PRT54651.1"/>
    <property type="molecule type" value="Genomic_DNA"/>
</dbReference>
<gene>
    <name evidence="1" type="ORF">B9G98_02271</name>
</gene>
<proteinExistence type="predicted"/>
<dbReference type="GeneID" id="36516019"/>
<protein>
    <submittedName>
        <fullName evidence="1">Uncharacterized protein</fullName>
    </submittedName>
</protein>
<organism evidence="1 2">
    <name type="scientific">Wickerhamiella sorbophila</name>
    <dbReference type="NCBI Taxonomy" id="45607"/>
    <lineage>
        <taxon>Eukaryota</taxon>
        <taxon>Fungi</taxon>
        <taxon>Dikarya</taxon>
        <taxon>Ascomycota</taxon>
        <taxon>Saccharomycotina</taxon>
        <taxon>Dipodascomycetes</taxon>
        <taxon>Dipodascales</taxon>
        <taxon>Trichomonascaceae</taxon>
        <taxon>Wickerhamiella</taxon>
    </lineage>
</organism>
<evidence type="ECO:0000313" key="1">
    <source>
        <dbReference type="EMBL" id="PRT54651.1"/>
    </source>
</evidence>
<accession>A0A2T0FI24</accession>
<sequence length="106" mass="11810">MLDLHERDRLEFSQEGRALALPPLFKIIHRAQAEISVLVWEADKPRVIAAYAAQLWSILWCPVEMPASVFANMPPGPTSRLLSNGSEGILLLRQAQGADDVPEHQI</sequence>
<dbReference type="RefSeq" id="XP_024664596.1">
    <property type="nucleotide sequence ID" value="XM_024808828.1"/>
</dbReference>
<dbReference type="AlphaFoldDB" id="A0A2T0FI24"/>